<reference evidence="1" key="1">
    <citation type="submission" date="2013-12" db="EMBL/GenBank/DDBJ databases">
        <title>The Genome Sequence of Aphanomyces invadans NJM9701.</title>
        <authorList>
            <consortium name="The Broad Institute Genomics Platform"/>
            <person name="Russ C."/>
            <person name="Tyler B."/>
            <person name="van West P."/>
            <person name="Dieguez-Uribeondo J."/>
            <person name="Young S.K."/>
            <person name="Zeng Q."/>
            <person name="Gargeya S."/>
            <person name="Fitzgerald M."/>
            <person name="Abouelleil A."/>
            <person name="Alvarado L."/>
            <person name="Chapman S.B."/>
            <person name="Gainer-Dewar J."/>
            <person name="Goldberg J."/>
            <person name="Griggs A."/>
            <person name="Gujja S."/>
            <person name="Hansen M."/>
            <person name="Howarth C."/>
            <person name="Imamovic A."/>
            <person name="Ireland A."/>
            <person name="Larimer J."/>
            <person name="McCowan C."/>
            <person name="Murphy C."/>
            <person name="Pearson M."/>
            <person name="Poon T.W."/>
            <person name="Priest M."/>
            <person name="Roberts A."/>
            <person name="Saif S."/>
            <person name="Shea T."/>
            <person name="Sykes S."/>
            <person name="Wortman J."/>
            <person name="Nusbaum C."/>
            <person name="Birren B."/>
        </authorList>
    </citation>
    <scope>NUCLEOTIDE SEQUENCE [LARGE SCALE GENOMIC DNA]</scope>
    <source>
        <strain evidence="1">NJM9701</strain>
    </source>
</reference>
<dbReference type="EMBL" id="KI913969">
    <property type="protein sequence ID" value="ETV98630.1"/>
    <property type="molecule type" value="Genomic_DNA"/>
</dbReference>
<gene>
    <name evidence="1" type="ORF">H310_08746</name>
</gene>
<dbReference type="GeneID" id="20085796"/>
<dbReference type="RefSeq" id="XP_008872827.1">
    <property type="nucleotide sequence ID" value="XM_008874605.1"/>
</dbReference>
<protein>
    <submittedName>
        <fullName evidence="1">Uncharacterized protein</fullName>
    </submittedName>
</protein>
<evidence type="ECO:0000313" key="1">
    <source>
        <dbReference type="EMBL" id="ETV98630.1"/>
    </source>
</evidence>
<dbReference type="AlphaFoldDB" id="A0A024TWT1"/>
<accession>A0A024TWT1</accession>
<sequence length="114" mass="12442">MLDGVEGYPPTQSSGVLDLFTNELGTSRNEAHIDSDGILQGIQNAKRSDLVRLPPATFLPPGSSENVVQHSFNFASPSAPPYPTLQVTPTRFNLVFGQVMLYSILDIKENVDPR</sequence>
<name>A0A024TWT1_9STRA</name>
<dbReference type="VEuPathDB" id="FungiDB:H310_08746"/>
<organism evidence="1">
    <name type="scientific">Aphanomyces invadans</name>
    <dbReference type="NCBI Taxonomy" id="157072"/>
    <lineage>
        <taxon>Eukaryota</taxon>
        <taxon>Sar</taxon>
        <taxon>Stramenopiles</taxon>
        <taxon>Oomycota</taxon>
        <taxon>Saprolegniomycetes</taxon>
        <taxon>Saprolegniales</taxon>
        <taxon>Verrucalvaceae</taxon>
        <taxon>Aphanomyces</taxon>
    </lineage>
</organism>
<proteinExistence type="predicted"/>